<evidence type="ECO:0000259" key="1">
    <source>
        <dbReference type="Pfam" id="PF13281"/>
    </source>
</evidence>
<evidence type="ECO:0000313" key="2">
    <source>
        <dbReference type="Proteomes" id="UP000504611"/>
    </source>
</evidence>
<dbReference type="AlphaFoldDB" id="A0A6I9P5I9"/>
<keyword evidence="2" id="KW-1185">Reference proteome</keyword>
<dbReference type="Proteomes" id="UP000504611">
    <property type="component" value="Unplaced"/>
</dbReference>
<evidence type="ECO:0000313" key="3">
    <source>
        <dbReference type="RefSeq" id="XP_010782198.1"/>
    </source>
</evidence>
<gene>
    <name evidence="3" type="primary">LOC104956410</name>
</gene>
<dbReference type="RefSeq" id="XP_010782198.1">
    <property type="nucleotide sequence ID" value="XM_010783896.1"/>
</dbReference>
<dbReference type="GeneID" id="104956410"/>
<protein>
    <submittedName>
        <fullName evidence="3">Mitogen-activated protein kinase kinase kinase 5-like</fullName>
    </submittedName>
</protein>
<organism evidence="2 3">
    <name type="scientific">Notothenia coriiceps</name>
    <name type="common">black rockcod</name>
    <dbReference type="NCBI Taxonomy" id="8208"/>
    <lineage>
        <taxon>Eukaryota</taxon>
        <taxon>Metazoa</taxon>
        <taxon>Chordata</taxon>
        <taxon>Craniata</taxon>
        <taxon>Vertebrata</taxon>
        <taxon>Euteleostomi</taxon>
        <taxon>Actinopterygii</taxon>
        <taxon>Neopterygii</taxon>
        <taxon>Teleostei</taxon>
        <taxon>Neoteleostei</taxon>
        <taxon>Acanthomorphata</taxon>
        <taxon>Eupercaria</taxon>
        <taxon>Perciformes</taxon>
        <taxon>Notothenioidei</taxon>
        <taxon>Nototheniidae</taxon>
        <taxon>Notothenia</taxon>
    </lineage>
</organism>
<name>A0A6I9P5I9_9TELE</name>
<proteinExistence type="predicted"/>
<dbReference type="KEGG" id="ncc:104956410"/>
<dbReference type="Pfam" id="PF13281">
    <property type="entry name" value="MAP3K_TRAF_bd"/>
    <property type="match status" value="1"/>
</dbReference>
<sequence length="90" mass="10147">MCSANYTFIPYMVTPHSKVYCCEGSLMKGLTELMQPSFEMLLGPICMPLLDRFIQLLKVSQSNSHQYSARRILNADEGSGALHAWSWLTS</sequence>
<accession>A0A6I9P5I9</accession>
<reference evidence="3" key="1">
    <citation type="submission" date="2025-08" db="UniProtKB">
        <authorList>
            <consortium name="RefSeq"/>
        </authorList>
    </citation>
    <scope>IDENTIFICATION</scope>
    <source>
        <tissue evidence="3">Muscle</tissue>
    </source>
</reference>
<dbReference type="OrthoDB" id="8876391at2759"/>
<feature type="domain" description="MAP3K TRAFs-binding" evidence="1">
    <location>
        <begin position="2"/>
        <end position="74"/>
    </location>
</feature>
<dbReference type="InterPro" id="IPR025136">
    <property type="entry name" value="MAP3K_TRAF-bd"/>
</dbReference>